<dbReference type="EMBL" id="CAMKVN010002384">
    <property type="protein sequence ID" value="CAI2180838.1"/>
    <property type="molecule type" value="Genomic_DNA"/>
</dbReference>
<organism evidence="1 2">
    <name type="scientific">Funneliformis geosporum</name>
    <dbReference type="NCBI Taxonomy" id="1117311"/>
    <lineage>
        <taxon>Eukaryota</taxon>
        <taxon>Fungi</taxon>
        <taxon>Fungi incertae sedis</taxon>
        <taxon>Mucoromycota</taxon>
        <taxon>Glomeromycotina</taxon>
        <taxon>Glomeromycetes</taxon>
        <taxon>Glomerales</taxon>
        <taxon>Glomeraceae</taxon>
        <taxon>Funneliformis</taxon>
    </lineage>
</organism>
<dbReference type="OrthoDB" id="2373985at2759"/>
<evidence type="ECO:0000313" key="1">
    <source>
        <dbReference type="EMBL" id="CAI2180838.1"/>
    </source>
</evidence>
<comment type="caution">
    <text evidence="1">The sequence shown here is derived from an EMBL/GenBank/DDBJ whole genome shotgun (WGS) entry which is preliminary data.</text>
</comment>
<proteinExistence type="predicted"/>
<reference evidence="1" key="1">
    <citation type="submission" date="2022-08" db="EMBL/GenBank/DDBJ databases">
        <authorList>
            <person name="Kallberg Y."/>
            <person name="Tangrot J."/>
            <person name="Rosling A."/>
        </authorList>
    </citation>
    <scope>NUCLEOTIDE SEQUENCE</scope>
    <source>
        <strain evidence="1">Wild A</strain>
    </source>
</reference>
<accession>A0A9W4STJ9</accession>
<gene>
    <name evidence="1" type="ORF">FWILDA_LOCUS9781</name>
</gene>
<evidence type="ECO:0000313" key="2">
    <source>
        <dbReference type="Proteomes" id="UP001153678"/>
    </source>
</evidence>
<sequence>MPIHSTPIPPSYPQAIIHRQHDGEYWFELEGRITHFIIPTIEDVMRTCKVASRKPPTVFIIFRSLVQRCMRLLKKYEQHQVSKVSSELWKHVKMQMKDLHGKFQSLYEENKKQWKKRDLIFEYYNPTSSNDKIVSSTSNEMKTLTSSEEIQITEELFVGLAHVPGFNYYLGNPSY</sequence>
<dbReference type="Proteomes" id="UP001153678">
    <property type="component" value="Unassembled WGS sequence"/>
</dbReference>
<dbReference type="AlphaFoldDB" id="A0A9W4STJ9"/>
<keyword evidence="2" id="KW-1185">Reference proteome</keyword>
<name>A0A9W4STJ9_9GLOM</name>
<dbReference type="InterPro" id="IPR036910">
    <property type="entry name" value="HMG_box_dom_sf"/>
</dbReference>
<protein>
    <submittedName>
        <fullName evidence="1">16407_t:CDS:1</fullName>
    </submittedName>
</protein>
<dbReference type="SUPFAM" id="SSF47095">
    <property type="entry name" value="HMG-box"/>
    <property type="match status" value="1"/>
</dbReference>